<organism evidence="1 2">
    <name type="scientific">Streptomyces showdoensis</name>
    <dbReference type="NCBI Taxonomy" id="68268"/>
    <lineage>
        <taxon>Bacteria</taxon>
        <taxon>Bacillati</taxon>
        <taxon>Actinomycetota</taxon>
        <taxon>Actinomycetes</taxon>
        <taxon>Kitasatosporales</taxon>
        <taxon>Streptomycetaceae</taxon>
        <taxon>Streptomyces</taxon>
    </lineage>
</organism>
<dbReference type="AlphaFoldDB" id="A0A2P2GTR7"/>
<reference evidence="1 2" key="1">
    <citation type="submission" date="2015-05" db="EMBL/GenBank/DDBJ databases">
        <title>Draft Genome assembly of Streptomyces showdoensis.</title>
        <authorList>
            <person name="Thapa K.K."/>
            <person name="Metsa-Ketela M."/>
        </authorList>
    </citation>
    <scope>NUCLEOTIDE SEQUENCE [LARGE SCALE GENOMIC DNA]</scope>
    <source>
        <strain evidence="1 2">ATCC 15227</strain>
    </source>
</reference>
<keyword evidence="2" id="KW-1185">Reference proteome</keyword>
<dbReference type="Proteomes" id="UP000265325">
    <property type="component" value="Unassembled WGS sequence"/>
</dbReference>
<dbReference type="EMBL" id="LAQS01000006">
    <property type="protein sequence ID" value="KKZ74886.1"/>
    <property type="molecule type" value="Genomic_DNA"/>
</dbReference>
<evidence type="ECO:0000313" key="2">
    <source>
        <dbReference type="Proteomes" id="UP000265325"/>
    </source>
</evidence>
<name>A0A2P2GTR7_STREW</name>
<accession>A0A2P2GTR7</accession>
<evidence type="ECO:0000313" key="1">
    <source>
        <dbReference type="EMBL" id="KKZ74886.1"/>
    </source>
</evidence>
<protein>
    <submittedName>
        <fullName evidence="1">Uncharacterized protein</fullName>
    </submittedName>
</protein>
<gene>
    <name evidence="1" type="ORF">VO63_05420</name>
</gene>
<proteinExistence type="predicted"/>
<dbReference type="RefSeq" id="WP_046906387.1">
    <property type="nucleotide sequence ID" value="NZ_BAAAXG010000026.1"/>
</dbReference>
<sequence>MNYDDKLARDKAEGQRQADAWNAAHPIGTRVVAYPSCRPEYNAADAEKTRLVTTTRTPAWTLGHGTPVVSVHGYAGGIVLDHVDIDHDSPLGDGAILAHVLTVENEGRFDRWLDDLGVFTKGYWEAVDGKIVVTGLRIGTGPDRVVAKYGDTIIRHADGSFSVRAAVAS</sequence>
<dbReference type="OrthoDB" id="4312611at2"/>
<comment type="caution">
    <text evidence="1">The sequence shown here is derived from an EMBL/GenBank/DDBJ whole genome shotgun (WGS) entry which is preliminary data.</text>
</comment>